<dbReference type="GeneID" id="20638751"/>
<dbReference type="EMBL" id="JH159183">
    <property type="protein sequence ID" value="EGZ04460.1"/>
    <property type="molecule type" value="Genomic_DNA"/>
</dbReference>
<feature type="region of interest" description="Disordered" evidence="1">
    <location>
        <begin position="1"/>
        <end position="66"/>
    </location>
</feature>
<protein>
    <submittedName>
        <fullName evidence="2">Uncharacterized protein</fullName>
    </submittedName>
</protein>
<proteinExistence type="predicted"/>
<dbReference type="PANTHER" id="PTHR34409:SF1">
    <property type="entry name" value="MYB-LIKE DOMAIN-CONTAINING PROTEIN"/>
    <property type="match status" value="1"/>
</dbReference>
<accession>G5AJ28</accession>
<dbReference type="KEGG" id="psoj:PHYSODRAFT_256466"/>
<feature type="compositionally biased region" description="Acidic residues" evidence="1">
    <location>
        <begin position="1"/>
        <end position="28"/>
    </location>
</feature>
<sequence length="300" mass="32348">MDDGADVDQVDEEYDQDFSFDFEGEEGLGDITREDADADSGGSTTTNDSMHSGETPTSVGDSVGNADLSELLDAAGVCEGLEAFATPRPLPPSAKSMQRKLRSSSAKNVGQGPTAAAAAAAAAGASTTAASAAKAKSGSQQGAKGRAPSKKESKPKGYATSSNRLGGIDLADFRDTLGRKRALEDDEEPSEASFAKAKRVEATRATAELKKRLTDFERKAELRRAEEEQRRRDELAAREARCLADKAEAEERSRHERLETGEQRRQEKQEAEERARRDKKDARARTQELLLILGALTKKD</sequence>
<reference evidence="2 3" key="1">
    <citation type="journal article" date="2006" name="Science">
        <title>Phytophthora genome sequences uncover evolutionary origins and mechanisms of pathogenesis.</title>
        <authorList>
            <person name="Tyler B.M."/>
            <person name="Tripathy S."/>
            <person name="Zhang X."/>
            <person name="Dehal P."/>
            <person name="Jiang R.H."/>
            <person name="Aerts A."/>
            <person name="Arredondo F.D."/>
            <person name="Baxter L."/>
            <person name="Bensasson D."/>
            <person name="Beynon J.L."/>
            <person name="Chapman J."/>
            <person name="Damasceno C.M."/>
            <person name="Dorrance A.E."/>
            <person name="Dou D."/>
            <person name="Dickerman A.W."/>
            <person name="Dubchak I.L."/>
            <person name="Garbelotto M."/>
            <person name="Gijzen M."/>
            <person name="Gordon S.G."/>
            <person name="Govers F."/>
            <person name="Grunwald N.J."/>
            <person name="Huang W."/>
            <person name="Ivors K.L."/>
            <person name="Jones R.W."/>
            <person name="Kamoun S."/>
            <person name="Krampis K."/>
            <person name="Lamour K.H."/>
            <person name="Lee M.K."/>
            <person name="McDonald W.H."/>
            <person name="Medina M."/>
            <person name="Meijer H.J."/>
            <person name="Nordberg E.K."/>
            <person name="Maclean D.J."/>
            <person name="Ospina-Giraldo M.D."/>
            <person name="Morris P.F."/>
            <person name="Phuntumart V."/>
            <person name="Putnam N.H."/>
            <person name="Rash S."/>
            <person name="Rose J.K."/>
            <person name="Sakihama Y."/>
            <person name="Salamov A.A."/>
            <person name="Savidor A."/>
            <person name="Scheuring C.F."/>
            <person name="Smith B.M."/>
            <person name="Sobral B.W."/>
            <person name="Terry A."/>
            <person name="Torto-Alalibo T.A."/>
            <person name="Win J."/>
            <person name="Xu Z."/>
            <person name="Zhang H."/>
            <person name="Grigoriev I.V."/>
            <person name="Rokhsar D.S."/>
            <person name="Boore J.L."/>
        </authorList>
    </citation>
    <scope>NUCLEOTIDE SEQUENCE [LARGE SCALE GENOMIC DNA]</scope>
    <source>
        <strain evidence="2 3">P6497</strain>
    </source>
</reference>
<evidence type="ECO:0000313" key="2">
    <source>
        <dbReference type="EMBL" id="EGZ04460.1"/>
    </source>
</evidence>
<dbReference type="InParanoid" id="G5AJ28"/>
<dbReference type="SMR" id="G5AJ28"/>
<dbReference type="AlphaFoldDB" id="G5AJ28"/>
<keyword evidence="3" id="KW-1185">Reference proteome</keyword>
<organism evidence="2 3">
    <name type="scientific">Phytophthora sojae (strain P6497)</name>
    <name type="common">Soybean stem and root rot agent</name>
    <name type="synonym">Phytophthora megasperma f. sp. glycines</name>
    <dbReference type="NCBI Taxonomy" id="1094619"/>
    <lineage>
        <taxon>Eukaryota</taxon>
        <taxon>Sar</taxon>
        <taxon>Stramenopiles</taxon>
        <taxon>Oomycota</taxon>
        <taxon>Peronosporomycetes</taxon>
        <taxon>Peronosporales</taxon>
        <taxon>Peronosporaceae</taxon>
        <taxon>Phytophthora</taxon>
    </lineage>
</organism>
<feature type="compositionally biased region" description="Low complexity" evidence="1">
    <location>
        <begin position="110"/>
        <end position="145"/>
    </location>
</feature>
<feature type="region of interest" description="Disordered" evidence="1">
    <location>
        <begin position="83"/>
        <end position="202"/>
    </location>
</feature>
<dbReference type="RefSeq" id="XP_009540079.1">
    <property type="nucleotide sequence ID" value="XM_009541784.1"/>
</dbReference>
<feature type="compositionally biased region" description="Basic and acidic residues" evidence="1">
    <location>
        <begin position="171"/>
        <end position="183"/>
    </location>
</feature>
<feature type="region of interest" description="Disordered" evidence="1">
    <location>
        <begin position="244"/>
        <end position="282"/>
    </location>
</feature>
<name>G5AJ28_PHYSP</name>
<evidence type="ECO:0000256" key="1">
    <source>
        <dbReference type="SAM" id="MobiDB-lite"/>
    </source>
</evidence>
<feature type="compositionally biased region" description="Polar residues" evidence="1">
    <location>
        <begin position="41"/>
        <end position="60"/>
    </location>
</feature>
<dbReference type="Proteomes" id="UP000002640">
    <property type="component" value="Unassembled WGS sequence"/>
</dbReference>
<evidence type="ECO:0000313" key="3">
    <source>
        <dbReference type="Proteomes" id="UP000002640"/>
    </source>
</evidence>
<dbReference type="OMA" id="NSTFEIM"/>
<gene>
    <name evidence="2" type="ORF">PHYSODRAFT_256466</name>
</gene>
<dbReference type="PANTHER" id="PTHR34409">
    <property type="entry name" value="SET DOMAIN-CONTAINING PROTEIN"/>
    <property type="match status" value="1"/>
</dbReference>